<evidence type="ECO:0000313" key="7">
    <source>
        <dbReference type="Proteomes" id="UP000314986"/>
    </source>
</evidence>
<keyword evidence="7" id="KW-1185">Reference proteome</keyword>
<evidence type="ECO:0000256" key="3">
    <source>
        <dbReference type="ARBA" id="ARBA00022525"/>
    </source>
</evidence>
<comment type="similarity">
    <text evidence="2">Belongs to the parathyroid hormone family.</text>
</comment>
<comment type="subcellular location">
    <subcellularLocation>
        <location evidence="1">Secreted</location>
    </subcellularLocation>
</comment>
<dbReference type="AlphaFoldDB" id="A0A4W3GEY5"/>
<proteinExistence type="inferred from homology"/>
<reference evidence="6" key="4">
    <citation type="submission" date="2025-08" db="UniProtKB">
        <authorList>
            <consortium name="Ensembl"/>
        </authorList>
    </citation>
    <scope>IDENTIFICATION</scope>
</reference>
<dbReference type="InterPro" id="IPR001415">
    <property type="entry name" value="PTH/PTH-rel"/>
</dbReference>
<dbReference type="Proteomes" id="UP000314986">
    <property type="component" value="Unassembled WGS sequence"/>
</dbReference>
<evidence type="ECO:0000256" key="1">
    <source>
        <dbReference type="ARBA" id="ARBA00004613"/>
    </source>
</evidence>
<sequence length="89" mass="10737">MLSLRNQKNAAILIILYTMKRTVSEHQEMHDRSRFLQEMRRQKWLEEGPLLCTVFCDKWGRRGPSSLFSKTALAKRYLFSNLYNLYFIF</sequence>
<evidence type="ECO:0000256" key="2">
    <source>
        <dbReference type="ARBA" id="ARBA00006307"/>
    </source>
</evidence>
<evidence type="ECO:0000256" key="4">
    <source>
        <dbReference type="ARBA" id="ARBA00022685"/>
    </source>
</evidence>
<dbReference type="GO" id="GO:0005179">
    <property type="term" value="F:hormone activity"/>
    <property type="evidence" value="ECO:0007669"/>
    <property type="project" value="UniProtKB-KW"/>
</dbReference>
<reference evidence="7" key="3">
    <citation type="journal article" date="2014" name="Nature">
        <title>Elephant shark genome provides unique insights into gnathostome evolution.</title>
        <authorList>
            <consortium name="International Elephant Shark Genome Sequencing Consortium"/>
            <person name="Venkatesh B."/>
            <person name="Lee A.P."/>
            <person name="Ravi V."/>
            <person name="Maurya A.K."/>
            <person name="Lian M.M."/>
            <person name="Swann J.B."/>
            <person name="Ohta Y."/>
            <person name="Flajnik M.F."/>
            <person name="Sutoh Y."/>
            <person name="Kasahara M."/>
            <person name="Hoon S."/>
            <person name="Gangu V."/>
            <person name="Roy S.W."/>
            <person name="Irimia M."/>
            <person name="Korzh V."/>
            <person name="Kondrychyn I."/>
            <person name="Lim Z.W."/>
            <person name="Tay B.H."/>
            <person name="Tohari S."/>
            <person name="Kong K.W."/>
            <person name="Ho S."/>
            <person name="Lorente-Galdos B."/>
            <person name="Quilez J."/>
            <person name="Marques-Bonet T."/>
            <person name="Raney B.J."/>
            <person name="Ingham P.W."/>
            <person name="Tay A."/>
            <person name="Hillier L.W."/>
            <person name="Minx P."/>
            <person name="Boehm T."/>
            <person name="Wilson R.K."/>
            <person name="Brenner S."/>
            <person name="Warren W.C."/>
        </authorList>
    </citation>
    <scope>NUCLEOTIDE SEQUENCE [LARGE SCALE GENOMIC DNA]</scope>
</reference>
<dbReference type="GO" id="GO:0005576">
    <property type="term" value="C:extracellular region"/>
    <property type="evidence" value="ECO:0007669"/>
    <property type="project" value="UniProtKB-SubCell"/>
</dbReference>
<reference evidence="7" key="1">
    <citation type="journal article" date="2006" name="Science">
        <title>Ancient noncoding elements conserved in the human genome.</title>
        <authorList>
            <person name="Venkatesh B."/>
            <person name="Kirkness E.F."/>
            <person name="Loh Y.H."/>
            <person name="Halpern A.L."/>
            <person name="Lee A.P."/>
            <person name="Johnson J."/>
            <person name="Dandona N."/>
            <person name="Viswanathan L.D."/>
            <person name="Tay A."/>
            <person name="Venter J.C."/>
            <person name="Strausberg R.L."/>
            <person name="Brenner S."/>
        </authorList>
    </citation>
    <scope>NUCLEOTIDE SEQUENCE [LARGE SCALE GENOMIC DNA]</scope>
</reference>
<organism evidence="6 7">
    <name type="scientific">Callorhinchus milii</name>
    <name type="common">Ghost shark</name>
    <dbReference type="NCBI Taxonomy" id="7868"/>
    <lineage>
        <taxon>Eukaryota</taxon>
        <taxon>Metazoa</taxon>
        <taxon>Chordata</taxon>
        <taxon>Craniata</taxon>
        <taxon>Vertebrata</taxon>
        <taxon>Chondrichthyes</taxon>
        <taxon>Holocephali</taxon>
        <taxon>Chimaeriformes</taxon>
        <taxon>Callorhinchidae</taxon>
        <taxon>Callorhinchus</taxon>
    </lineage>
</organism>
<dbReference type="Pfam" id="PF01279">
    <property type="entry name" value="Parathyroid"/>
    <property type="match status" value="1"/>
</dbReference>
<name>A0A4W3GEY5_CALMI</name>
<dbReference type="Ensembl" id="ENSCMIT00000001511.1">
    <property type="protein sequence ID" value="ENSCMIP00000001447.1"/>
    <property type="gene ID" value="ENSCMIG00000000922.1"/>
</dbReference>
<evidence type="ECO:0000256" key="5">
    <source>
        <dbReference type="ARBA" id="ARBA00022702"/>
    </source>
</evidence>
<keyword evidence="4" id="KW-0165">Cleavage on pair of basic residues</keyword>
<evidence type="ECO:0000313" key="6">
    <source>
        <dbReference type="Ensembl" id="ENSCMIP00000001447.1"/>
    </source>
</evidence>
<dbReference type="SMART" id="SM00087">
    <property type="entry name" value="PTH"/>
    <property type="match status" value="1"/>
</dbReference>
<protein>
    <submittedName>
        <fullName evidence="6">Uncharacterized protein</fullName>
    </submittedName>
</protein>
<reference evidence="7" key="2">
    <citation type="journal article" date="2007" name="PLoS Biol.">
        <title>Survey sequencing and comparative analysis of the elephant shark (Callorhinchus milii) genome.</title>
        <authorList>
            <person name="Venkatesh B."/>
            <person name="Kirkness E.F."/>
            <person name="Loh Y.H."/>
            <person name="Halpern A.L."/>
            <person name="Lee A.P."/>
            <person name="Johnson J."/>
            <person name="Dandona N."/>
            <person name="Viswanathan L.D."/>
            <person name="Tay A."/>
            <person name="Venter J.C."/>
            <person name="Strausberg R.L."/>
            <person name="Brenner S."/>
        </authorList>
    </citation>
    <scope>NUCLEOTIDE SEQUENCE [LARGE SCALE GENOMIC DNA]</scope>
</reference>
<keyword evidence="5" id="KW-0372">Hormone</keyword>
<reference evidence="6" key="5">
    <citation type="submission" date="2025-09" db="UniProtKB">
        <authorList>
            <consortium name="Ensembl"/>
        </authorList>
    </citation>
    <scope>IDENTIFICATION</scope>
</reference>
<keyword evidence="3" id="KW-0964">Secreted</keyword>
<dbReference type="InParanoid" id="A0A4W3GEY5"/>
<accession>A0A4W3GEY5</accession>